<sequence length="132" mass="13446">MSLRTPAVLTALALALALGAAAPARAAAAACSDASGVCLSDDKAKWEPDVSLSTKQLKAKRKGPACKVAFEIDGGRGSVFVNGRYAGTAPDANLSLLPGKHDIQVRDGQKILAEGVLTVPKAGSLQVTVRHG</sequence>
<evidence type="ECO:0000313" key="3">
    <source>
        <dbReference type="Proteomes" id="UP001150924"/>
    </source>
</evidence>
<feature type="chain" id="PRO_5040880549" description="PEGA domain-containing protein" evidence="1">
    <location>
        <begin position="27"/>
        <end position="132"/>
    </location>
</feature>
<comment type="caution">
    <text evidence="2">The sequence shown here is derived from an EMBL/GenBank/DDBJ whole genome shotgun (WGS) entry which is preliminary data.</text>
</comment>
<dbReference type="RefSeq" id="WP_267776767.1">
    <property type="nucleotide sequence ID" value="NZ_JAPNKE010000002.1"/>
</dbReference>
<protein>
    <recommendedName>
        <fullName evidence="4">PEGA domain-containing protein</fullName>
    </recommendedName>
</protein>
<accession>A0A9X3EZD1</accession>
<evidence type="ECO:0008006" key="4">
    <source>
        <dbReference type="Google" id="ProtNLM"/>
    </source>
</evidence>
<dbReference type="EMBL" id="JAPNKE010000002">
    <property type="protein sequence ID" value="MCY1013087.1"/>
    <property type="molecule type" value="Genomic_DNA"/>
</dbReference>
<dbReference type="AlphaFoldDB" id="A0A9X3EZD1"/>
<keyword evidence="3" id="KW-1185">Reference proteome</keyword>
<keyword evidence="1" id="KW-0732">Signal</keyword>
<reference evidence="2" key="1">
    <citation type="submission" date="2022-11" db="EMBL/GenBank/DDBJ databases">
        <title>Minimal conservation of predation-associated metabolite biosynthetic gene clusters underscores biosynthetic potential of Myxococcota including descriptions for ten novel species: Archangium lansinium sp. nov., Myxococcus landrumus sp. nov., Nannocystis bai.</title>
        <authorList>
            <person name="Ahearne A."/>
            <person name="Stevens C."/>
            <person name="Phillips K."/>
        </authorList>
    </citation>
    <scope>NUCLEOTIDE SEQUENCE</scope>
    <source>
        <strain evidence="2">Na p29</strain>
    </source>
</reference>
<evidence type="ECO:0000313" key="2">
    <source>
        <dbReference type="EMBL" id="MCY1013087.1"/>
    </source>
</evidence>
<organism evidence="2 3">
    <name type="scientific">Nannocystis pusilla</name>
    <dbReference type="NCBI Taxonomy" id="889268"/>
    <lineage>
        <taxon>Bacteria</taxon>
        <taxon>Pseudomonadati</taxon>
        <taxon>Myxococcota</taxon>
        <taxon>Polyangia</taxon>
        <taxon>Nannocystales</taxon>
        <taxon>Nannocystaceae</taxon>
        <taxon>Nannocystis</taxon>
    </lineage>
</organism>
<gene>
    <name evidence="2" type="ORF">OV079_47670</name>
</gene>
<feature type="signal peptide" evidence="1">
    <location>
        <begin position="1"/>
        <end position="26"/>
    </location>
</feature>
<proteinExistence type="predicted"/>
<evidence type="ECO:0000256" key="1">
    <source>
        <dbReference type="SAM" id="SignalP"/>
    </source>
</evidence>
<name>A0A9X3EZD1_9BACT</name>
<dbReference type="Proteomes" id="UP001150924">
    <property type="component" value="Unassembled WGS sequence"/>
</dbReference>